<dbReference type="RefSeq" id="WP_125943185.1">
    <property type="nucleotide sequence ID" value="NZ_PXZH01000002.1"/>
</dbReference>
<evidence type="ECO:0000256" key="3">
    <source>
        <dbReference type="ARBA" id="ARBA00022692"/>
    </source>
</evidence>
<comment type="subcellular location">
    <subcellularLocation>
        <location evidence="1">Cell membrane</location>
        <topology evidence="1">Multi-pass membrane protein</topology>
    </subcellularLocation>
</comment>
<evidence type="ECO:0000313" key="7">
    <source>
        <dbReference type="EMBL" id="RST89251.1"/>
    </source>
</evidence>
<dbReference type="Pfam" id="PF02653">
    <property type="entry name" value="BPD_transp_2"/>
    <property type="match status" value="1"/>
</dbReference>
<keyword evidence="5 6" id="KW-0472">Membrane</keyword>
<dbReference type="OrthoDB" id="45037at2"/>
<evidence type="ECO:0000256" key="6">
    <source>
        <dbReference type="SAM" id="Phobius"/>
    </source>
</evidence>
<dbReference type="EMBL" id="PXZH01000002">
    <property type="protein sequence ID" value="RST89251.1"/>
    <property type="molecule type" value="Genomic_DNA"/>
</dbReference>
<dbReference type="InterPro" id="IPR001851">
    <property type="entry name" value="ABC_transp_permease"/>
</dbReference>
<feature type="transmembrane region" description="Helical" evidence="6">
    <location>
        <begin position="144"/>
        <end position="163"/>
    </location>
</feature>
<feature type="transmembrane region" description="Helical" evidence="6">
    <location>
        <begin position="191"/>
        <end position="209"/>
    </location>
</feature>
<reference evidence="7 8" key="1">
    <citation type="submission" date="2018-03" db="EMBL/GenBank/DDBJ databases">
        <authorList>
            <person name="Gulvik C.A."/>
        </authorList>
    </citation>
    <scope>NUCLEOTIDE SEQUENCE [LARGE SCALE GENOMIC DNA]</scope>
    <source>
        <strain evidence="7 8">JCM 31581</strain>
    </source>
</reference>
<comment type="caution">
    <text evidence="7">The sequence shown here is derived from an EMBL/GenBank/DDBJ whole genome shotgun (WGS) entry which is preliminary data.</text>
</comment>
<dbReference type="GO" id="GO:0005886">
    <property type="term" value="C:plasma membrane"/>
    <property type="evidence" value="ECO:0007669"/>
    <property type="project" value="UniProtKB-SubCell"/>
</dbReference>
<feature type="transmembrane region" description="Helical" evidence="6">
    <location>
        <begin position="239"/>
        <end position="256"/>
    </location>
</feature>
<dbReference type="CDD" id="cd06580">
    <property type="entry name" value="TM_PBP1_transp_TpRbsC_like"/>
    <property type="match status" value="1"/>
</dbReference>
<evidence type="ECO:0000256" key="1">
    <source>
        <dbReference type="ARBA" id="ARBA00004651"/>
    </source>
</evidence>
<keyword evidence="3 6" id="KW-0812">Transmembrane</keyword>
<proteinExistence type="predicted"/>
<accession>A0A429Z6B9</accession>
<keyword evidence="8" id="KW-1185">Reference proteome</keyword>
<dbReference type="AlphaFoldDB" id="A0A429Z6B9"/>
<sequence>MELNKWRIQMVMKSLLPIFLALMIGYILIFISGYNANEAFTYLFMGALGGKKQIMNTLFAATPLIFTGLATAISFKAGLYNMGAEGQLYLGAFAAAYLGFSLQGLSPGMHITICLLGGALAGFVFALIPAVIKAYLQVDEMVSTLMLNYVAILYTTYLASYPFRAPGSSNAETINILPTAVLPRFVSESQLHVGFLLALVAFVIIYIMLNKTILGYEITALGKNQHFTEYVGMNVAKKIVIVMTISGILAGLGGAIETLGTHGKFVSGFSPDYGWTGLTIALIGKFNPIGVLAGAFLFGILKNGGSSMEIMVGVPRSLISIIEGLIVLFMTVDMLNKRFSLGTKIKQAIQSLGSSKGSQNNLKQEVN</sequence>
<feature type="transmembrane region" description="Helical" evidence="6">
    <location>
        <begin position="276"/>
        <end position="301"/>
    </location>
</feature>
<feature type="transmembrane region" description="Helical" evidence="6">
    <location>
        <begin position="54"/>
        <end position="75"/>
    </location>
</feature>
<gene>
    <name evidence="7" type="ORF">C7P63_05605</name>
</gene>
<feature type="transmembrane region" description="Helical" evidence="6">
    <location>
        <begin position="87"/>
        <end position="104"/>
    </location>
</feature>
<dbReference type="GO" id="GO:0022857">
    <property type="term" value="F:transmembrane transporter activity"/>
    <property type="evidence" value="ECO:0007669"/>
    <property type="project" value="InterPro"/>
</dbReference>
<feature type="transmembrane region" description="Helical" evidence="6">
    <location>
        <begin position="110"/>
        <end position="132"/>
    </location>
</feature>
<protein>
    <submittedName>
        <fullName evidence="7">ABC transporter permease</fullName>
    </submittedName>
</protein>
<dbReference type="PANTHER" id="PTHR47089">
    <property type="entry name" value="ABC TRANSPORTER, PERMEASE PROTEIN"/>
    <property type="match status" value="1"/>
</dbReference>
<evidence type="ECO:0000313" key="8">
    <source>
        <dbReference type="Proteomes" id="UP000277864"/>
    </source>
</evidence>
<feature type="transmembrane region" description="Helical" evidence="6">
    <location>
        <begin position="313"/>
        <end position="332"/>
    </location>
</feature>
<organism evidence="7 8">
    <name type="scientific">Vagococcus humatus</name>
    <dbReference type="NCBI Taxonomy" id="1889241"/>
    <lineage>
        <taxon>Bacteria</taxon>
        <taxon>Bacillati</taxon>
        <taxon>Bacillota</taxon>
        <taxon>Bacilli</taxon>
        <taxon>Lactobacillales</taxon>
        <taxon>Enterococcaceae</taxon>
        <taxon>Vagococcus</taxon>
    </lineage>
</organism>
<feature type="transmembrane region" description="Helical" evidence="6">
    <location>
        <begin position="15"/>
        <end position="34"/>
    </location>
</feature>
<keyword evidence="4 6" id="KW-1133">Transmembrane helix</keyword>
<name>A0A429Z6B9_9ENTE</name>
<dbReference type="PANTHER" id="PTHR47089:SF1">
    <property type="entry name" value="GUANOSINE ABC TRANSPORTER PERMEASE PROTEIN NUPP"/>
    <property type="match status" value="1"/>
</dbReference>
<evidence type="ECO:0000256" key="5">
    <source>
        <dbReference type="ARBA" id="ARBA00023136"/>
    </source>
</evidence>
<dbReference type="Proteomes" id="UP000277864">
    <property type="component" value="Unassembled WGS sequence"/>
</dbReference>
<keyword evidence="2" id="KW-1003">Cell membrane</keyword>
<evidence type="ECO:0000256" key="4">
    <source>
        <dbReference type="ARBA" id="ARBA00022989"/>
    </source>
</evidence>
<evidence type="ECO:0000256" key="2">
    <source>
        <dbReference type="ARBA" id="ARBA00022475"/>
    </source>
</evidence>